<evidence type="ECO:0000259" key="6">
    <source>
        <dbReference type="Pfam" id="PF02776"/>
    </source>
</evidence>
<keyword evidence="3" id="KW-0460">Magnesium</keyword>
<evidence type="ECO:0000256" key="1">
    <source>
        <dbReference type="ARBA" id="ARBA00022679"/>
    </source>
</evidence>
<dbReference type="Proteomes" id="UP000267159">
    <property type="component" value="Unassembled WGS sequence"/>
</dbReference>
<dbReference type="GO" id="GO:0030976">
    <property type="term" value="F:thiamine pyrophosphate binding"/>
    <property type="evidence" value="ECO:0007669"/>
    <property type="project" value="InterPro"/>
</dbReference>
<organism evidence="7 8">
    <name type="scientific">Bacteroides acidifaciens</name>
    <dbReference type="NCBI Taxonomy" id="85831"/>
    <lineage>
        <taxon>Bacteria</taxon>
        <taxon>Pseudomonadati</taxon>
        <taxon>Bacteroidota</taxon>
        <taxon>Bacteroidia</taxon>
        <taxon>Bacteroidales</taxon>
        <taxon>Bacteroidaceae</taxon>
        <taxon>Bacteroides</taxon>
    </lineage>
</organism>
<dbReference type="RefSeq" id="WP_121767068.1">
    <property type="nucleotide sequence ID" value="NZ_CAPCNX010000022.1"/>
</dbReference>
<protein>
    <submittedName>
        <fullName evidence="7">2-succinyl-5-enolpyruvyl-6-hydroxy-3-cyclohexene-1-carboxylate synthase</fullName>
    </submittedName>
</protein>
<dbReference type="InterPro" id="IPR004433">
    <property type="entry name" value="MenaQ_synth_MenD"/>
</dbReference>
<keyword evidence="4" id="KW-0786">Thiamine pyrophosphate</keyword>
<dbReference type="Gene3D" id="3.40.50.1220">
    <property type="entry name" value="TPP-binding domain"/>
    <property type="match status" value="1"/>
</dbReference>
<evidence type="ECO:0000256" key="2">
    <source>
        <dbReference type="ARBA" id="ARBA00022723"/>
    </source>
</evidence>
<proteinExistence type="predicted"/>
<dbReference type="InterPro" id="IPR012001">
    <property type="entry name" value="Thiamin_PyroP_enz_TPP-bd_dom"/>
</dbReference>
<accession>A0A3L7YXB9</accession>
<keyword evidence="2" id="KW-0479">Metal-binding</keyword>
<evidence type="ECO:0000256" key="4">
    <source>
        <dbReference type="ARBA" id="ARBA00023052"/>
    </source>
</evidence>
<dbReference type="AlphaFoldDB" id="A0A3L7YXB9"/>
<dbReference type="Pfam" id="PF02776">
    <property type="entry name" value="TPP_enzyme_N"/>
    <property type="match status" value="1"/>
</dbReference>
<comment type="caution">
    <text evidence="7">The sequence shown here is derived from an EMBL/GenBank/DDBJ whole genome shotgun (WGS) entry which is preliminary data.</text>
</comment>
<dbReference type="InterPro" id="IPR029061">
    <property type="entry name" value="THDP-binding"/>
</dbReference>
<evidence type="ECO:0000256" key="3">
    <source>
        <dbReference type="ARBA" id="ARBA00022842"/>
    </source>
</evidence>
<dbReference type="Gene3D" id="3.40.50.970">
    <property type="match status" value="2"/>
</dbReference>
<sequence length="585" mass="65476">MKKKYYTNERNVQIVIALLKAYNIRKVIASPGTTNMTFIGSIQNDPFFEIYSSVDERSAAYIACGLAAESGEPVVISCTGATASRNYMPGLTEAYYRKLPILAITSHRGDASIGHLVDQQIDRRNIPNDIAMTSVTVPLVKEIADGCYCMNEAIKAILALRQHGGGPAHINMHTGYSLDFSVKELPIVRKIELHTAFDKLPELQEGKRVAIFIGAHKPFTVEETNAIDHFCEAHDAVVFCDHTSGYRGRFETHFSLFFTQDNYRSPFLSADILIHLGEVSGDLARMSIGEVWRVSEDGILRNTFGCLTHIFEMPESYFFEVYTPENYIPRTNFYDACQQELKGALAKLPELPFSNVWMAQQIHDGLPENSYFHMGIYNSLRSYNFFSLPKSVISSCNVGGFGIDGGVSTLVGASLAHPDKLHIGIFGDLAFFYDMNVCGNRHVGNNVRILLINNGKGNEFRNYGHYCSILGEDADKYVAAAGHYGQKSSVLVKHYAEDLGYEYYQASTKEEFLLNVDKFLNPIIGDKPVIFEVFTTTEGESDAIQIMRTYLNDYKIIIKNKIIGTVRMVLGKNGIETVRRLLGKY</sequence>
<dbReference type="PIRSF" id="PIRSF004983">
    <property type="entry name" value="MenD"/>
    <property type="match status" value="1"/>
</dbReference>
<dbReference type="STRING" id="1235814.GCA_000613385_00792"/>
<evidence type="ECO:0000313" key="7">
    <source>
        <dbReference type="EMBL" id="RLT80118.1"/>
    </source>
</evidence>
<keyword evidence="1" id="KW-0808">Transferase</keyword>
<reference evidence="7 8" key="1">
    <citation type="submission" date="2018-09" db="EMBL/GenBank/DDBJ databases">
        <title>Murine metabolic-syndrome-specific gut microbial biobank.</title>
        <authorList>
            <person name="Liu C."/>
        </authorList>
    </citation>
    <scope>NUCLEOTIDE SEQUENCE [LARGE SCALE GENOMIC DNA]</scope>
    <source>
        <strain evidence="7 8">0.1X-D8-26</strain>
    </source>
</reference>
<keyword evidence="5" id="KW-0464">Manganese</keyword>
<evidence type="ECO:0000313" key="8">
    <source>
        <dbReference type="Proteomes" id="UP000267159"/>
    </source>
</evidence>
<dbReference type="CDD" id="cd07037">
    <property type="entry name" value="TPP_PYR_MenD"/>
    <property type="match status" value="1"/>
</dbReference>
<evidence type="ECO:0000256" key="5">
    <source>
        <dbReference type="ARBA" id="ARBA00023211"/>
    </source>
</evidence>
<dbReference type="GO" id="GO:0070204">
    <property type="term" value="F:2-succinyl-5-enolpyruvyl-6-hydroxy-3-cyclohexene-1-carboxylic-acid synthase activity"/>
    <property type="evidence" value="ECO:0007669"/>
    <property type="project" value="InterPro"/>
</dbReference>
<gene>
    <name evidence="7" type="ORF">D7Y07_10015</name>
</gene>
<dbReference type="GO" id="GO:0009234">
    <property type="term" value="P:menaquinone biosynthetic process"/>
    <property type="evidence" value="ECO:0007669"/>
    <property type="project" value="InterPro"/>
</dbReference>
<dbReference type="EMBL" id="RAZM01000027">
    <property type="protein sequence ID" value="RLT80118.1"/>
    <property type="molecule type" value="Genomic_DNA"/>
</dbReference>
<dbReference type="PANTHER" id="PTHR42916">
    <property type="entry name" value="2-SUCCINYL-5-ENOLPYRUVYL-6-HYDROXY-3-CYCLOHEXENE-1-CARBOXYLATE SYNTHASE"/>
    <property type="match status" value="1"/>
</dbReference>
<name>A0A3L7YXB9_9BACE</name>
<dbReference type="GO" id="GO:0046872">
    <property type="term" value="F:metal ion binding"/>
    <property type="evidence" value="ECO:0007669"/>
    <property type="project" value="UniProtKB-KW"/>
</dbReference>
<feature type="domain" description="Thiamine pyrophosphate enzyme N-terminal TPP-binding" evidence="6">
    <location>
        <begin position="13"/>
        <end position="122"/>
    </location>
</feature>
<dbReference type="PANTHER" id="PTHR42916:SF1">
    <property type="entry name" value="PROTEIN PHYLLO, CHLOROPLASTIC"/>
    <property type="match status" value="1"/>
</dbReference>
<dbReference type="SUPFAM" id="SSF52518">
    <property type="entry name" value="Thiamin diphosphate-binding fold (THDP-binding)"/>
    <property type="match status" value="2"/>
</dbReference>